<dbReference type="EMBL" id="LVJZ01000004">
    <property type="protein sequence ID" value="ODB94531.1"/>
    <property type="molecule type" value="Genomic_DNA"/>
</dbReference>
<dbReference type="Proteomes" id="UP000094849">
    <property type="component" value="Unassembled WGS sequence"/>
</dbReference>
<dbReference type="GO" id="GO:0035438">
    <property type="term" value="F:cyclic-di-GMP binding"/>
    <property type="evidence" value="ECO:0007669"/>
    <property type="project" value="InterPro"/>
</dbReference>
<dbReference type="AlphaFoldDB" id="A0A1E2UJ19"/>
<feature type="domain" description="PilZ" evidence="1">
    <location>
        <begin position="36"/>
        <end position="124"/>
    </location>
</feature>
<keyword evidence="3" id="KW-1185">Reference proteome</keyword>
<organism evidence="2 3">
    <name type="scientific">Candidatus Thiodiazotropha endoloripes</name>
    <dbReference type="NCBI Taxonomy" id="1818881"/>
    <lineage>
        <taxon>Bacteria</taxon>
        <taxon>Pseudomonadati</taxon>
        <taxon>Pseudomonadota</taxon>
        <taxon>Gammaproteobacteria</taxon>
        <taxon>Chromatiales</taxon>
        <taxon>Sedimenticolaceae</taxon>
        <taxon>Candidatus Thiodiazotropha</taxon>
    </lineage>
</organism>
<dbReference type="STRING" id="1818881.A3196_18605"/>
<dbReference type="RefSeq" id="WP_069006295.1">
    <property type="nucleotide sequence ID" value="NZ_LVJW01000006.1"/>
</dbReference>
<reference evidence="2 3" key="1">
    <citation type="submission" date="2016-03" db="EMBL/GenBank/DDBJ databases">
        <title>Chemosynthetic sulphur-oxidizing symbionts of marine invertebrate animals are capable of nitrogen fixation.</title>
        <authorList>
            <person name="Petersen J.M."/>
            <person name="Kemper A."/>
            <person name="Gruber-Vodicka H."/>
            <person name="Cardini U."/>
            <person name="Geest Mvander."/>
            <person name="Kleiner M."/>
            <person name="Bulgheresi S."/>
            <person name="Fussmann M."/>
            <person name="Herbold C."/>
            <person name="Seah B.K.B."/>
            <person name="Antony C.Paul."/>
            <person name="Liu D."/>
            <person name="Belitz A."/>
            <person name="Weber M."/>
        </authorList>
    </citation>
    <scope>NUCLEOTIDE SEQUENCE [LARGE SCALE GENOMIC DNA]</scope>
    <source>
        <strain evidence="2">G_D</strain>
    </source>
</reference>
<evidence type="ECO:0000259" key="1">
    <source>
        <dbReference type="Pfam" id="PF07238"/>
    </source>
</evidence>
<dbReference type="Gene3D" id="2.40.10.220">
    <property type="entry name" value="predicted glycosyltransferase like domains"/>
    <property type="match status" value="1"/>
</dbReference>
<comment type="caution">
    <text evidence="2">The sequence shown here is derived from an EMBL/GenBank/DDBJ whole genome shotgun (WGS) entry which is preliminary data.</text>
</comment>
<protein>
    <recommendedName>
        <fullName evidence="1">PilZ domain-containing protein</fullName>
    </recommendedName>
</protein>
<evidence type="ECO:0000313" key="3">
    <source>
        <dbReference type="Proteomes" id="UP000094849"/>
    </source>
</evidence>
<sequence>MYIKSPAEHIHENSLKPEERRSVKRRHLIYYLRVWRTEDNTPLGQVVDINSQGLMLIGEKPIPTGEELNLKIHLPDGEEEIKFLNFKAICRWSSKDINTAFYDSGCEFVDQSAEKIERLQQLIEEYGFSD</sequence>
<dbReference type="OrthoDB" id="5625505at2"/>
<dbReference type="SUPFAM" id="SSF141371">
    <property type="entry name" value="PilZ domain-like"/>
    <property type="match status" value="1"/>
</dbReference>
<gene>
    <name evidence="2" type="ORF">A3196_18605</name>
</gene>
<dbReference type="Pfam" id="PF07238">
    <property type="entry name" value="PilZ"/>
    <property type="match status" value="1"/>
</dbReference>
<evidence type="ECO:0000313" key="2">
    <source>
        <dbReference type="EMBL" id="ODB94531.1"/>
    </source>
</evidence>
<accession>A0A1E2UJ19</accession>
<name>A0A1E2UJ19_9GAMM</name>
<proteinExistence type="predicted"/>
<dbReference type="InterPro" id="IPR009875">
    <property type="entry name" value="PilZ_domain"/>
</dbReference>